<dbReference type="AlphaFoldDB" id="A0A699XP18"/>
<gene>
    <name evidence="1" type="ORF">Tci_932992</name>
</gene>
<comment type="caution">
    <text evidence="1">The sequence shown here is derived from an EMBL/GenBank/DDBJ whole genome shotgun (WGS) entry which is preliminary data.</text>
</comment>
<evidence type="ECO:0000313" key="1">
    <source>
        <dbReference type="EMBL" id="GFD61023.1"/>
    </source>
</evidence>
<name>A0A699XP18_TANCI</name>
<proteinExistence type="predicted"/>
<sequence length="79" mass="8662">VAGKDVVAIMGEPQDEQGRKFLKASSRKADYWDSGLRKAALAKAHGARSIFLMTFAPAETFRKEGEQFSGPLRESAFSL</sequence>
<dbReference type="EMBL" id="BKCJ011885749">
    <property type="protein sequence ID" value="GFD61023.1"/>
    <property type="molecule type" value="Genomic_DNA"/>
</dbReference>
<feature type="non-terminal residue" evidence="1">
    <location>
        <position position="1"/>
    </location>
</feature>
<feature type="non-terminal residue" evidence="1">
    <location>
        <position position="79"/>
    </location>
</feature>
<accession>A0A699XP18</accession>
<organism evidence="1">
    <name type="scientific">Tanacetum cinerariifolium</name>
    <name type="common">Dalmatian daisy</name>
    <name type="synonym">Chrysanthemum cinerariifolium</name>
    <dbReference type="NCBI Taxonomy" id="118510"/>
    <lineage>
        <taxon>Eukaryota</taxon>
        <taxon>Viridiplantae</taxon>
        <taxon>Streptophyta</taxon>
        <taxon>Embryophyta</taxon>
        <taxon>Tracheophyta</taxon>
        <taxon>Spermatophyta</taxon>
        <taxon>Magnoliopsida</taxon>
        <taxon>eudicotyledons</taxon>
        <taxon>Gunneridae</taxon>
        <taxon>Pentapetalae</taxon>
        <taxon>asterids</taxon>
        <taxon>campanulids</taxon>
        <taxon>Asterales</taxon>
        <taxon>Asteraceae</taxon>
        <taxon>Asteroideae</taxon>
        <taxon>Anthemideae</taxon>
        <taxon>Anthemidinae</taxon>
        <taxon>Tanacetum</taxon>
    </lineage>
</organism>
<reference evidence="1" key="1">
    <citation type="journal article" date="2019" name="Sci. Rep.">
        <title>Draft genome of Tanacetum cinerariifolium, the natural source of mosquito coil.</title>
        <authorList>
            <person name="Yamashiro T."/>
            <person name="Shiraishi A."/>
            <person name="Satake H."/>
            <person name="Nakayama K."/>
        </authorList>
    </citation>
    <scope>NUCLEOTIDE SEQUENCE</scope>
</reference>
<protein>
    <submittedName>
        <fullName evidence="1">Uncharacterized protein</fullName>
    </submittedName>
</protein>